<keyword evidence="14" id="KW-1185">Reference proteome</keyword>
<dbReference type="Pfam" id="PF02879">
    <property type="entry name" value="PGM_PMM_II"/>
    <property type="match status" value="1"/>
</dbReference>
<dbReference type="Pfam" id="PF02878">
    <property type="entry name" value="PGM_PMM_I"/>
    <property type="match status" value="1"/>
</dbReference>
<dbReference type="Pfam" id="PF00408">
    <property type="entry name" value="PGM_PMM_IV"/>
    <property type="match status" value="1"/>
</dbReference>
<dbReference type="InterPro" id="IPR036900">
    <property type="entry name" value="A-D-PHexomutase_C_sf"/>
</dbReference>
<evidence type="ECO:0000256" key="2">
    <source>
        <dbReference type="ARBA" id="ARBA00010231"/>
    </source>
</evidence>
<dbReference type="RefSeq" id="WP_256533214.1">
    <property type="nucleotide sequence ID" value="NZ_CP101824.1"/>
</dbReference>
<feature type="domain" description="Alpha-D-phosphohexomutase alpha/beta/alpha" evidence="11">
    <location>
        <begin position="176"/>
        <end position="257"/>
    </location>
</feature>
<dbReference type="PANTHER" id="PTHR45745:SF1">
    <property type="entry name" value="PHOSPHOGLUCOMUTASE 2B-RELATED"/>
    <property type="match status" value="1"/>
</dbReference>
<evidence type="ECO:0000256" key="4">
    <source>
        <dbReference type="ARBA" id="ARBA00022723"/>
    </source>
</evidence>
<dbReference type="InterPro" id="IPR005843">
    <property type="entry name" value="A-D-PHexomutase_C"/>
</dbReference>
<dbReference type="GO" id="GO:0016853">
    <property type="term" value="F:isomerase activity"/>
    <property type="evidence" value="ECO:0007669"/>
    <property type="project" value="UniProtKB-KW"/>
</dbReference>
<gene>
    <name evidence="13" type="ORF">ACFOUR_15175</name>
</gene>
<dbReference type="Gene3D" id="3.30.310.50">
    <property type="entry name" value="Alpha-D-phosphohexomutase, C-terminal domain"/>
    <property type="match status" value="1"/>
</dbReference>
<dbReference type="Pfam" id="PF02880">
    <property type="entry name" value="PGM_PMM_III"/>
    <property type="match status" value="1"/>
</dbReference>
<keyword evidence="5 7" id="KW-0460">Magnesium</keyword>
<feature type="region of interest" description="Disordered" evidence="8">
    <location>
        <begin position="282"/>
        <end position="302"/>
    </location>
</feature>
<evidence type="ECO:0000259" key="10">
    <source>
        <dbReference type="Pfam" id="PF02878"/>
    </source>
</evidence>
<dbReference type="InterPro" id="IPR016066">
    <property type="entry name" value="A-D-PHexomutase_CS"/>
</dbReference>
<dbReference type="GO" id="GO:0046872">
    <property type="term" value="F:metal ion binding"/>
    <property type="evidence" value="ECO:0007669"/>
    <property type="project" value="UniProtKB-KW"/>
</dbReference>
<feature type="domain" description="Alpha-D-phosphohexomutase alpha/beta/alpha" evidence="12">
    <location>
        <begin position="298"/>
        <end position="384"/>
    </location>
</feature>
<sequence>MDEISFGTDGWRATLDTFTAPRVRMVGQAVATYLRDEGETAPVAVGYDARETSRGFAEELARVLCANGFDVVLSERDCPTPVVAHAIVDRELAGSLVVTASHNPPEYNGVKFLPSDGAPALPAVMDAIADRLAEPAPLPESAHGTVRRVDFRESHAVAALNLLASIAPDATDTIGTLTIAYDAMCGSGRGFTDALLERAGASVERRRCERDPDFGGTPPEPAPGNLEELARTVRAGDADLGIANDGDADRLAVVTPDRGLLDENLFFAALYEWLLAHEGATEASTPDGAGDDRQGHTNRGSGAAVRTVSTTYLVDRVAAAHGESVHEVPVGFKWVAEAMAEHDALVGGEESGGFTVRGHVREKDGVLVALLAAAMHAEESFDDRIDRLLDTHGTIVQDKRSVACPDPAKGRVLADLEAEIPDAVAGVAVDDVVTADGFKLLLADGSWLLVRPSGTEPVMRVYAEAADRERVDALLEAGTALVERLV</sequence>
<evidence type="ECO:0000313" key="13">
    <source>
        <dbReference type="EMBL" id="MFC3959702.1"/>
    </source>
</evidence>
<feature type="domain" description="Alpha-D-phosphohexomutase C-terminal" evidence="9">
    <location>
        <begin position="404"/>
        <end position="476"/>
    </location>
</feature>
<dbReference type="EMBL" id="JBHSAQ010000013">
    <property type="protein sequence ID" value="MFC3959702.1"/>
    <property type="molecule type" value="Genomic_DNA"/>
</dbReference>
<dbReference type="PANTHER" id="PTHR45745">
    <property type="entry name" value="PHOSPHOMANNOMUTASE 45A"/>
    <property type="match status" value="1"/>
</dbReference>
<comment type="cofactor">
    <cofactor evidence="1">
        <name>Mg(2+)</name>
        <dbReference type="ChEBI" id="CHEBI:18420"/>
    </cofactor>
</comment>
<accession>A0ABD5NRR9</accession>
<evidence type="ECO:0000256" key="6">
    <source>
        <dbReference type="ARBA" id="ARBA00023235"/>
    </source>
</evidence>
<dbReference type="PROSITE" id="PS00710">
    <property type="entry name" value="PGM_PMM"/>
    <property type="match status" value="1"/>
</dbReference>
<evidence type="ECO:0000256" key="3">
    <source>
        <dbReference type="ARBA" id="ARBA00022553"/>
    </source>
</evidence>
<evidence type="ECO:0000256" key="5">
    <source>
        <dbReference type="ARBA" id="ARBA00022842"/>
    </source>
</evidence>
<evidence type="ECO:0000256" key="8">
    <source>
        <dbReference type="SAM" id="MobiDB-lite"/>
    </source>
</evidence>
<protein>
    <submittedName>
        <fullName evidence="13">Phosphoglucomutase/phosphomannomutase family protein</fullName>
    </submittedName>
</protein>
<dbReference type="InterPro" id="IPR005845">
    <property type="entry name" value="A-D-PHexomutase_a/b/a-II"/>
</dbReference>
<keyword evidence="3" id="KW-0597">Phosphoprotein</keyword>
<proteinExistence type="inferred from homology"/>
<dbReference type="SUPFAM" id="SSF55957">
    <property type="entry name" value="Phosphoglucomutase, C-terminal domain"/>
    <property type="match status" value="1"/>
</dbReference>
<organism evidence="13 14">
    <name type="scientific">Halovivax cerinus</name>
    <dbReference type="NCBI Taxonomy" id="1487865"/>
    <lineage>
        <taxon>Archaea</taxon>
        <taxon>Methanobacteriati</taxon>
        <taxon>Methanobacteriota</taxon>
        <taxon>Stenosarchaea group</taxon>
        <taxon>Halobacteria</taxon>
        <taxon>Halobacteriales</taxon>
        <taxon>Natrialbaceae</taxon>
        <taxon>Halovivax</taxon>
    </lineage>
</organism>
<dbReference type="PRINTS" id="PR00509">
    <property type="entry name" value="PGMPMM"/>
</dbReference>
<dbReference type="InterPro" id="IPR005846">
    <property type="entry name" value="A-D-PHexomutase_a/b/a-III"/>
</dbReference>
<dbReference type="SUPFAM" id="SSF53738">
    <property type="entry name" value="Phosphoglucomutase, first 3 domains"/>
    <property type="match status" value="3"/>
</dbReference>
<evidence type="ECO:0000259" key="11">
    <source>
        <dbReference type="Pfam" id="PF02879"/>
    </source>
</evidence>
<name>A0ABD5NRR9_9EURY</name>
<keyword evidence="4 7" id="KW-0479">Metal-binding</keyword>
<comment type="caution">
    <text evidence="13">The sequence shown here is derived from an EMBL/GenBank/DDBJ whole genome shotgun (WGS) entry which is preliminary data.</text>
</comment>
<reference evidence="13 14" key="1">
    <citation type="journal article" date="2019" name="Int. J. Syst. Evol. Microbiol.">
        <title>The Global Catalogue of Microorganisms (GCM) 10K type strain sequencing project: providing services to taxonomists for standard genome sequencing and annotation.</title>
        <authorList>
            <consortium name="The Broad Institute Genomics Platform"/>
            <consortium name="The Broad Institute Genome Sequencing Center for Infectious Disease"/>
            <person name="Wu L."/>
            <person name="Ma J."/>
        </authorList>
    </citation>
    <scope>NUCLEOTIDE SEQUENCE [LARGE SCALE GENOMIC DNA]</scope>
    <source>
        <strain evidence="13 14">IBRC-M 10256</strain>
    </source>
</reference>
<feature type="domain" description="Alpha-D-phosphohexomutase alpha/beta/alpha" evidence="10">
    <location>
        <begin position="5"/>
        <end position="134"/>
    </location>
</feature>
<evidence type="ECO:0000256" key="7">
    <source>
        <dbReference type="RuleBase" id="RU004326"/>
    </source>
</evidence>
<keyword evidence="6" id="KW-0413">Isomerase</keyword>
<dbReference type="InterPro" id="IPR005841">
    <property type="entry name" value="Alpha-D-phosphohexomutase_SF"/>
</dbReference>
<dbReference type="InterPro" id="IPR005844">
    <property type="entry name" value="A-D-PHexomutase_a/b/a-I"/>
</dbReference>
<evidence type="ECO:0000259" key="9">
    <source>
        <dbReference type="Pfam" id="PF00408"/>
    </source>
</evidence>
<dbReference type="Proteomes" id="UP001595846">
    <property type="component" value="Unassembled WGS sequence"/>
</dbReference>
<dbReference type="InterPro" id="IPR016055">
    <property type="entry name" value="A-D-PHexomutase_a/b/a-I/II/III"/>
</dbReference>
<dbReference type="Gene3D" id="3.40.120.10">
    <property type="entry name" value="Alpha-D-Glucose-1,6-Bisphosphate, subunit A, domain 3"/>
    <property type="match status" value="3"/>
</dbReference>
<evidence type="ECO:0000313" key="14">
    <source>
        <dbReference type="Proteomes" id="UP001595846"/>
    </source>
</evidence>
<evidence type="ECO:0000259" key="12">
    <source>
        <dbReference type="Pfam" id="PF02880"/>
    </source>
</evidence>
<comment type="similarity">
    <text evidence="2 7">Belongs to the phosphohexose mutase family.</text>
</comment>
<evidence type="ECO:0000256" key="1">
    <source>
        <dbReference type="ARBA" id="ARBA00001946"/>
    </source>
</evidence>
<dbReference type="AlphaFoldDB" id="A0ABD5NRR9"/>
<dbReference type="GeneID" id="73902328"/>